<reference evidence="4" key="3">
    <citation type="submission" date="2025-09" db="UniProtKB">
        <authorList>
            <consortium name="Ensembl"/>
        </authorList>
    </citation>
    <scope>IDENTIFICATION</scope>
</reference>
<reference evidence="4 5" key="1">
    <citation type="journal article" date="2010" name="Nature">
        <title>The sequence and de novo assembly of the giant panda genome.</title>
        <authorList>
            <person name="Li R."/>
            <person name="Fan W."/>
            <person name="Tian G."/>
            <person name="Zhu H."/>
            <person name="He L."/>
            <person name="Cai J."/>
            <person name="Huang Q."/>
            <person name="Cai Q."/>
            <person name="Li B."/>
            <person name="Bai Y."/>
            <person name="Zhang Z."/>
            <person name="Zhang Y."/>
            <person name="Wang W."/>
            <person name="Li J."/>
            <person name="Wei F."/>
            <person name="Li H."/>
            <person name="Jian M."/>
            <person name="Li J."/>
            <person name="Zhang Z."/>
            <person name="Nielsen R."/>
            <person name="Li D."/>
            <person name="Gu W."/>
            <person name="Yang Z."/>
            <person name="Xuan Z."/>
            <person name="Ryder O.A."/>
            <person name="Leung F.C."/>
            <person name="Zhou Y."/>
            <person name="Cao J."/>
            <person name="Sun X."/>
            <person name="Fu Y."/>
            <person name="Fang X."/>
            <person name="Guo X."/>
            <person name="Wang B."/>
            <person name="Hou R."/>
            <person name="Shen F."/>
            <person name="Mu B."/>
            <person name="Ni P."/>
            <person name="Lin R."/>
            <person name="Qian W."/>
            <person name="Wang G."/>
            <person name="Yu C."/>
            <person name="Nie W."/>
            <person name="Wang J."/>
            <person name="Wu Z."/>
            <person name="Liang H."/>
            <person name="Min J."/>
            <person name="Wu Q."/>
            <person name="Cheng S."/>
            <person name="Ruan J."/>
            <person name="Wang M."/>
            <person name="Shi Z."/>
            <person name="Wen M."/>
            <person name="Liu B."/>
            <person name="Ren X."/>
            <person name="Zheng H."/>
            <person name="Dong D."/>
            <person name="Cook K."/>
            <person name="Shan G."/>
            <person name="Zhang H."/>
            <person name="Kosiol C."/>
            <person name="Xie X."/>
            <person name="Lu Z."/>
            <person name="Zheng H."/>
            <person name="Li Y."/>
            <person name="Steiner C.C."/>
            <person name="Lam T.T."/>
            <person name="Lin S."/>
            <person name="Zhang Q."/>
            <person name="Li G."/>
            <person name="Tian J."/>
            <person name="Gong T."/>
            <person name="Liu H."/>
            <person name="Zhang D."/>
            <person name="Fang L."/>
            <person name="Ye C."/>
            <person name="Zhang J."/>
            <person name="Hu W."/>
            <person name="Xu A."/>
            <person name="Ren Y."/>
            <person name="Zhang G."/>
            <person name="Bruford M.W."/>
            <person name="Li Q."/>
            <person name="Ma L."/>
            <person name="Guo Y."/>
            <person name="An N."/>
            <person name="Hu Y."/>
            <person name="Zheng Y."/>
            <person name="Shi Y."/>
            <person name="Li Z."/>
            <person name="Liu Q."/>
            <person name="Chen Y."/>
            <person name="Zhao J."/>
            <person name="Qu N."/>
            <person name="Zhao S."/>
            <person name="Tian F."/>
            <person name="Wang X."/>
            <person name="Wang H."/>
            <person name="Xu L."/>
            <person name="Liu X."/>
            <person name="Vinar T."/>
            <person name="Wang Y."/>
            <person name="Lam T.W."/>
            <person name="Yiu S.M."/>
            <person name="Liu S."/>
            <person name="Zhang H."/>
            <person name="Li D."/>
            <person name="Huang Y."/>
            <person name="Wang X."/>
            <person name="Yang G."/>
            <person name="Jiang Z."/>
            <person name="Wang J."/>
            <person name="Qin N."/>
            <person name="Li L."/>
            <person name="Li J."/>
            <person name="Bolund L."/>
            <person name="Kristiansen K."/>
            <person name="Wong G.K."/>
            <person name="Olson M."/>
            <person name="Zhang X."/>
            <person name="Li S."/>
            <person name="Yang H."/>
            <person name="Wang J."/>
            <person name="Wang J."/>
        </authorList>
    </citation>
    <scope>NUCLEOTIDE SEQUENCE [LARGE SCALE GENOMIC DNA]</scope>
</reference>
<dbReference type="InterPro" id="IPR052151">
    <property type="entry name" value="Complex_I_LYR"/>
</dbReference>
<evidence type="ECO:0000256" key="1">
    <source>
        <dbReference type="ARBA" id="ARBA00025757"/>
    </source>
</evidence>
<dbReference type="InterPro" id="IPR045291">
    <property type="entry name" value="Complex1_LYR_LYRM9"/>
</dbReference>
<comment type="similarity">
    <text evidence="1">Belongs to the complex I LYR family. LYRM9 subfamily.</text>
</comment>
<organism evidence="4 5">
    <name type="scientific">Ailuropoda melanoleuca</name>
    <name type="common">Giant panda</name>
    <dbReference type="NCBI Taxonomy" id="9646"/>
    <lineage>
        <taxon>Eukaryota</taxon>
        <taxon>Metazoa</taxon>
        <taxon>Chordata</taxon>
        <taxon>Craniata</taxon>
        <taxon>Vertebrata</taxon>
        <taxon>Euteleostomi</taxon>
        <taxon>Mammalia</taxon>
        <taxon>Eutheria</taxon>
        <taxon>Laurasiatheria</taxon>
        <taxon>Carnivora</taxon>
        <taxon>Caniformia</taxon>
        <taxon>Ursidae</taxon>
        <taxon>Ailuropoda</taxon>
    </lineage>
</organism>
<dbReference type="PANTHER" id="PTHR47061">
    <property type="entry name" value="LYR MOTIF-CONTAINING PROTEIN 9"/>
    <property type="match status" value="1"/>
</dbReference>
<feature type="domain" description="Complex 1 LYR protein" evidence="3">
    <location>
        <begin position="153"/>
        <end position="209"/>
    </location>
</feature>
<reference evidence="4" key="2">
    <citation type="submission" date="2025-08" db="UniProtKB">
        <authorList>
            <consortium name="Ensembl"/>
        </authorList>
    </citation>
    <scope>IDENTIFICATION</scope>
</reference>
<gene>
    <name evidence="4" type="primary">LYRM9</name>
</gene>
<evidence type="ECO:0000256" key="2">
    <source>
        <dbReference type="ARBA" id="ARBA00026234"/>
    </source>
</evidence>
<dbReference type="GeneTree" id="ENSGT00390000002625"/>
<protein>
    <recommendedName>
        <fullName evidence="2">LYR motif-containing protein 9</fullName>
    </recommendedName>
</protein>
<evidence type="ECO:0000259" key="3">
    <source>
        <dbReference type="Pfam" id="PF05347"/>
    </source>
</evidence>
<dbReference type="InParanoid" id="A0A7N5K1B5"/>
<dbReference type="Pfam" id="PF05347">
    <property type="entry name" value="Complex1_LYR"/>
    <property type="match status" value="1"/>
</dbReference>
<name>A0A7N5K1B5_AILME</name>
<dbReference type="InterPro" id="IPR008011">
    <property type="entry name" value="Complex1_LYR_dom"/>
</dbReference>
<dbReference type="PANTHER" id="PTHR47061:SF1">
    <property type="entry name" value="LYR MOTIF-CONTAINING PROTEIN 9"/>
    <property type="match status" value="1"/>
</dbReference>
<sequence length="244" mass="26870">MKLGSGEAQTSGHSRLCCLQSAGFSVLQCRAFLLISPTLPIRDTSSPTTAHWLPERRYQEEAVQSCFWSWQTCSGLRLNAITECHARAQGPGSVQCGMKGTWPPRCVRPAHRAVECGAQGQGLARCLRSNAVCFAGTEGLAMAPLPGAELVRTPLQLYRYLLRCCQQLPTRGVQEHYKHAVRQSFRVHSDEDNPERIQQIIKRAIEDADWIMNKVSAWLPAPPASWGVDSGNLCGHQGSPLPHS</sequence>
<dbReference type="Proteomes" id="UP000008912">
    <property type="component" value="Unassembled WGS sequence"/>
</dbReference>
<evidence type="ECO:0000313" key="5">
    <source>
        <dbReference type="Proteomes" id="UP000008912"/>
    </source>
</evidence>
<evidence type="ECO:0000313" key="4">
    <source>
        <dbReference type="Ensembl" id="ENSAMEP00000033251.1"/>
    </source>
</evidence>
<dbReference type="AlphaFoldDB" id="A0A7N5K1B5"/>
<keyword evidence="5" id="KW-1185">Reference proteome</keyword>
<accession>A0A7N5K1B5</accession>
<dbReference type="Ensembl" id="ENSAMET00000043486.1">
    <property type="protein sequence ID" value="ENSAMEP00000033251.1"/>
    <property type="gene ID" value="ENSAMEG00000005151.2"/>
</dbReference>
<dbReference type="CDD" id="cd20269">
    <property type="entry name" value="Complex1_LYR_LYRM9"/>
    <property type="match status" value="1"/>
</dbReference>
<proteinExistence type="inferred from homology"/>